<evidence type="ECO:0008006" key="2">
    <source>
        <dbReference type="Google" id="ProtNLM"/>
    </source>
</evidence>
<proteinExistence type="predicted"/>
<gene>
    <name evidence="1" type="ORF">MM415B01536_0018</name>
</gene>
<dbReference type="EMBL" id="MT141299">
    <property type="protein sequence ID" value="QJA57930.1"/>
    <property type="molecule type" value="Genomic_DNA"/>
</dbReference>
<sequence>MATSTEHIVTPVRPSVDTLSSYLAKTTEPIFTKEVLLGGLKAHGRIMYDQEGVDLNWAARYRRREVQASAGYNQGIDSPQTTTRRRASVPWRRFRMSESYGKFEKLANRGKARLFDVIGNLSAECVEDFLVSYAKRFFDDGNATGSESLHGFESMFSYSALINAAAKCGAPNDVYGNLYTTLGYYGGDWTADTSDYWPTGSGSVEYGFWSPLIIDTTNTNWVATTKTFPNTWQEALSFAIIFMETNQDTRFDMCLMNPTILGQAKQSLIGTQRFELTQSSELTKMGFRTLSYEGIEVMSQGGVPAGTTYLFRWDNLSLHSMFKQLIDVEEDKDPNDSTTLYYFDNFSNLRFDSPAFFAKLVNIS</sequence>
<reference evidence="1" key="1">
    <citation type="submission" date="2020-03" db="EMBL/GenBank/DDBJ databases">
        <title>The deep terrestrial virosphere.</title>
        <authorList>
            <person name="Holmfeldt K."/>
            <person name="Nilsson E."/>
            <person name="Simone D."/>
            <person name="Lopez-Fernandez M."/>
            <person name="Wu X."/>
            <person name="de Brujin I."/>
            <person name="Lundin D."/>
            <person name="Andersson A."/>
            <person name="Bertilsson S."/>
            <person name="Dopson M."/>
        </authorList>
    </citation>
    <scope>NUCLEOTIDE SEQUENCE</scope>
    <source>
        <strain evidence="1">MM415B01536</strain>
    </source>
</reference>
<dbReference type="AlphaFoldDB" id="A0A6M3IJY3"/>
<protein>
    <recommendedName>
        <fullName evidence="2">Capsid protein</fullName>
    </recommendedName>
</protein>
<name>A0A6M3IJY3_9ZZZZ</name>
<organism evidence="1">
    <name type="scientific">viral metagenome</name>
    <dbReference type="NCBI Taxonomy" id="1070528"/>
    <lineage>
        <taxon>unclassified sequences</taxon>
        <taxon>metagenomes</taxon>
        <taxon>organismal metagenomes</taxon>
    </lineage>
</organism>
<evidence type="ECO:0000313" key="1">
    <source>
        <dbReference type="EMBL" id="QJA57930.1"/>
    </source>
</evidence>
<accession>A0A6M3IJY3</accession>